<keyword evidence="11" id="KW-1185">Reference proteome</keyword>
<evidence type="ECO:0000256" key="6">
    <source>
        <dbReference type="ARBA" id="ARBA00023054"/>
    </source>
</evidence>
<evidence type="ECO:0000313" key="11">
    <source>
        <dbReference type="Proteomes" id="UP000002852"/>
    </source>
</evidence>
<dbReference type="SUPFAM" id="SSF47027">
    <property type="entry name" value="Acyl-CoA binding protein"/>
    <property type="match status" value="1"/>
</dbReference>
<keyword evidence="7" id="KW-0446">Lipid-binding</keyword>
<dbReference type="PANTHER" id="PTHR23310">
    <property type="entry name" value="ACYL-COA-BINDING PROTEIN, ACBP"/>
    <property type="match status" value="1"/>
</dbReference>
<dbReference type="Proteomes" id="UP000002852">
    <property type="component" value="Unassembled WGS sequence"/>
</dbReference>
<evidence type="ECO:0000256" key="8">
    <source>
        <dbReference type="ARBA" id="ARBA00039735"/>
    </source>
</evidence>
<dbReference type="GO" id="GO:0005794">
    <property type="term" value="C:Golgi apparatus"/>
    <property type="evidence" value="ECO:0007669"/>
    <property type="project" value="UniProtKB-SubCell"/>
</dbReference>
<evidence type="ECO:0000259" key="9">
    <source>
        <dbReference type="PROSITE" id="PS51228"/>
    </source>
</evidence>
<keyword evidence="4" id="KW-0256">Endoplasmic reticulum</keyword>
<keyword evidence="6" id="KW-0175">Coiled coil</keyword>
<accession>A0A3B5PPK9</accession>
<evidence type="ECO:0000256" key="7">
    <source>
        <dbReference type="ARBA" id="ARBA00023121"/>
    </source>
</evidence>
<protein>
    <recommendedName>
        <fullName evidence="8">Acyl-CoA-binding protein</fullName>
    </recommendedName>
</protein>
<evidence type="ECO:0000256" key="4">
    <source>
        <dbReference type="ARBA" id="ARBA00022824"/>
    </source>
</evidence>
<dbReference type="PROSITE" id="PS51228">
    <property type="entry name" value="ACB_2"/>
    <property type="match status" value="1"/>
</dbReference>
<dbReference type="Pfam" id="PF00887">
    <property type="entry name" value="ACBP"/>
    <property type="match status" value="1"/>
</dbReference>
<sequence>HHLLQRVHTCPEAFEKAAEEVKVLRQRPDHGEMSAIYGLYKQATAGDVNMERPGIFDFTGKAKWDAWNAKKGLSKEEAMAAYVELVEKLKEKYGM</sequence>
<dbReference type="Ensembl" id="ENSXMAT00000040829.1">
    <property type="protein sequence ID" value="ENSXMAP00000021428.1"/>
    <property type="gene ID" value="ENSXMAG00000025676.1"/>
</dbReference>
<dbReference type="GO" id="GO:0006631">
    <property type="term" value="P:fatty acid metabolic process"/>
    <property type="evidence" value="ECO:0007669"/>
    <property type="project" value="TreeGrafter"/>
</dbReference>
<dbReference type="FunFam" id="1.20.80.10:FF:000010">
    <property type="entry name" value="Acyl-CoA-binding domain-containing protein 5"/>
    <property type="match status" value="1"/>
</dbReference>
<name>A0A3B5PPK9_XIPMA</name>
<dbReference type="STRING" id="8083.ENSXMAP00000021428"/>
<dbReference type="GO" id="GO:0005783">
    <property type="term" value="C:endoplasmic reticulum"/>
    <property type="evidence" value="ECO:0007669"/>
    <property type="project" value="UniProtKB-SubCell"/>
</dbReference>
<reference evidence="11" key="2">
    <citation type="journal article" date="2013" name="Nat. Genet.">
        <title>The genome of the platyfish, Xiphophorus maculatus, provides insights into evolutionary adaptation and several complex traits.</title>
        <authorList>
            <person name="Schartl M."/>
            <person name="Walter R.B."/>
            <person name="Shen Y."/>
            <person name="Garcia T."/>
            <person name="Catchen J."/>
            <person name="Amores A."/>
            <person name="Braasch I."/>
            <person name="Chalopin D."/>
            <person name="Volff J.N."/>
            <person name="Lesch K.P."/>
            <person name="Bisazza A."/>
            <person name="Minx P."/>
            <person name="Hillier L."/>
            <person name="Wilson R.K."/>
            <person name="Fuerstenberg S."/>
            <person name="Boore J."/>
            <person name="Searle S."/>
            <person name="Postlethwait J.H."/>
            <person name="Warren W.C."/>
        </authorList>
    </citation>
    <scope>NUCLEOTIDE SEQUENCE [LARGE SCALE GENOMIC DNA]</scope>
    <source>
        <strain evidence="11">JP 163 A</strain>
    </source>
</reference>
<keyword evidence="5" id="KW-0333">Golgi apparatus</keyword>
<dbReference type="InterPro" id="IPR000582">
    <property type="entry name" value="Acyl-CoA-binding_protein"/>
</dbReference>
<reference evidence="10" key="4">
    <citation type="submission" date="2025-09" db="UniProtKB">
        <authorList>
            <consortium name="Ensembl"/>
        </authorList>
    </citation>
    <scope>IDENTIFICATION</scope>
    <source>
        <strain evidence="10">JP 163 A</strain>
    </source>
</reference>
<evidence type="ECO:0000256" key="2">
    <source>
        <dbReference type="ARBA" id="ARBA00004555"/>
    </source>
</evidence>
<proteinExistence type="predicted"/>
<dbReference type="InterPro" id="IPR014352">
    <property type="entry name" value="FERM/acyl-CoA-bd_prot_sf"/>
</dbReference>
<evidence type="ECO:0000256" key="1">
    <source>
        <dbReference type="ARBA" id="ARBA00004240"/>
    </source>
</evidence>
<reference evidence="10" key="3">
    <citation type="submission" date="2025-08" db="UniProtKB">
        <authorList>
            <consortium name="Ensembl"/>
        </authorList>
    </citation>
    <scope>IDENTIFICATION</scope>
    <source>
        <strain evidence="10">JP 163 A</strain>
    </source>
</reference>
<dbReference type="Gene3D" id="1.20.80.10">
    <property type="match status" value="1"/>
</dbReference>
<dbReference type="OMA" id="AKFEAWN"/>
<evidence type="ECO:0000256" key="5">
    <source>
        <dbReference type="ARBA" id="ARBA00023034"/>
    </source>
</evidence>
<dbReference type="InterPro" id="IPR035984">
    <property type="entry name" value="Acyl-CoA-binding_sf"/>
</dbReference>
<feature type="domain" description="ACB" evidence="9">
    <location>
        <begin position="10"/>
        <end position="95"/>
    </location>
</feature>
<evidence type="ECO:0000256" key="3">
    <source>
        <dbReference type="ARBA" id="ARBA00022448"/>
    </source>
</evidence>
<dbReference type="PANTHER" id="PTHR23310:SF54">
    <property type="entry name" value="ACYL-COA-BINDING PROTEIN"/>
    <property type="match status" value="1"/>
</dbReference>
<comment type="subcellular location">
    <subcellularLocation>
        <location evidence="1">Endoplasmic reticulum</location>
    </subcellularLocation>
    <subcellularLocation>
        <location evidence="2">Golgi apparatus</location>
    </subcellularLocation>
</comment>
<dbReference type="AlphaFoldDB" id="A0A3B5PPK9"/>
<keyword evidence="3" id="KW-0813">Transport</keyword>
<dbReference type="InParanoid" id="A0A3B5PPK9"/>
<reference evidence="11" key="1">
    <citation type="submission" date="2012-01" db="EMBL/GenBank/DDBJ databases">
        <authorList>
            <person name="Walter R."/>
            <person name="Schartl M."/>
            <person name="Warren W."/>
        </authorList>
    </citation>
    <scope>NUCLEOTIDE SEQUENCE [LARGE SCALE GENOMIC DNA]</scope>
    <source>
        <strain evidence="11">JP 163 A</strain>
    </source>
</reference>
<gene>
    <name evidence="10" type="primary">DBI</name>
</gene>
<organism evidence="10 11">
    <name type="scientific">Xiphophorus maculatus</name>
    <name type="common">Southern platyfish</name>
    <name type="synonym">Platypoecilus maculatus</name>
    <dbReference type="NCBI Taxonomy" id="8083"/>
    <lineage>
        <taxon>Eukaryota</taxon>
        <taxon>Metazoa</taxon>
        <taxon>Chordata</taxon>
        <taxon>Craniata</taxon>
        <taxon>Vertebrata</taxon>
        <taxon>Euteleostomi</taxon>
        <taxon>Actinopterygii</taxon>
        <taxon>Neopterygii</taxon>
        <taxon>Teleostei</taxon>
        <taxon>Neoteleostei</taxon>
        <taxon>Acanthomorphata</taxon>
        <taxon>Ovalentaria</taxon>
        <taxon>Atherinomorphae</taxon>
        <taxon>Cyprinodontiformes</taxon>
        <taxon>Poeciliidae</taxon>
        <taxon>Poeciliinae</taxon>
        <taxon>Xiphophorus</taxon>
    </lineage>
</organism>
<dbReference type="PRINTS" id="PR00689">
    <property type="entry name" value="ACOABINDINGP"/>
</dbReference>
<dbReference type="GeneTree" id="ENSGT00940000154846"/>
<evidence type="ECO:0000313" key="10">
    <source>
        <dbReference type="Ensembl" id="ENSXMAP00000021428.1"/>
    </source>
</evidence>
<dbReference type="GO" id="GO:0000062">
    <property type="term" value="F:fatty-acyl-CoA binding"/>
    <property type="evidence" value="ECO:0007669"/>
    <property type="project" value="InterPro"/>
</dbReference>